<dbReference type="Gene3D" id="2.40.37.10">
    <property type="entry name" value="Lyase, Ornithine Decarboxylase, Chain A, domain 1"/>
    <property type="match status" value="1"/>
</dbReference>
<feature type="binding site" evidence="5">
    <location>
        <position position="327"/>
    </location>
    <ligand>
        <name>substrate</name>
    </ligand>
</feature>
<keyword evidence="5" id="KW-0028">Amino-acid biosynthesis</keyword>
<feature type="active site" description="Proton donor" evidence="7">
    <location>
        <position position="354"/>
    </location>
</feature>
<dbReference type="HAMAP" id="MF_02120">
    <property type="entry name" value="LysA"/>
    <property type="match status" value="1"/>
</dbReference>
<feature type="binding site" evidence="5">
    <location>
        <position position="241"/>
    </location>
    <ligand>
        <name>pyridoxal 5'-phosphate</name>
        <dbReference type="ChEBI" id="CHEBI:597326"/>
    </ligand>
</feature>
<dbReference type="RefSeq" id="WP_109604966.1">
    <property type="nucleotide sequence ID" value="NZ_QGGI01000010.1"/>
</dbReference>
<feature type="domain" description="Orn/DAP/Arg decarboxylase 2 N-terminal" evidence="9">
    <location>
        <begin position="37"/>
        <end position="290"/>
    </location>
</feature>
<dbReference type="InterPro" id="IPR029066">
    <property type="entry name" value="PLP-binding_barrel"/>
</dbReference>
<comment type="caution">
    <text evidence="10">The sequence shown here is derived from an EMBL/GenBank/DDBJ whole genome shotgun (WGS) entry which is preliminary data.</text>
</comment>
<keyword evidence="5 8" id="KW-0457">Lysine biosynthesis</keyword>
<feature type="binding site" evidence="5">
    <location>
        <position position="383"/>
    </location>
    <ligand>
        <name>substrate</name>
    </ligand>
</feature>
<comment type="cofactor">
    <cofactor evidence="1 5 7 8">
        <name>pyridoxal 5'-phosphate</name>
        <dbReference type="ChEBI" id="CHEBI:597326"/>
    </cofactor>
</comment>
<comment type="similarity">
    <text evidence="5">Belongs to the Orn/Lys/Arg decarboxylase class-II family. LysA subfamily.</text>
</comment>
<comment type="catalytic activity">
    <reaction evidence="5 8">
        <text>meso-2,6-diaminopimelate + H(+) = L-lysine + CO2</text>
        <dbReference type="Rhea" id="RHEA:15101"/>
        <dbReference type="ChEBI" id="CHEBI:15378"/>
        <dbReference type="ChEBI" id="CHEBI:16526"/>
        <dbReference type="ChEBI" id="CHEBI:32551"/>
        <dbReference type="ChEBI" id="CHEBI:57791"/>
        <dbReference type="EC" id="4.1.1.20"/>
    </reaction>
</comment>
<dbReference type="PANTHER" id="PTHR43727">
    <property type="entry name" value="DIAMINOPIMELATE DECARBOXYLASE"/>
    <property type="match status" value="1"/>
</dbReference>
<dbReference type="InterPro" id="IPR000183">
    <property type="entry name" value="Orn/DAP/Arg_de-COase"/>
</dbReference>
<evidence type="ECO:0000259" key="9">
    <source>
        <dbReference type="Pfam" id="PF02784"/>
    </source>
</evidence>
<evidence type="ECO:0000313" key="10">
    <source>
        <dbReference type="EMBL" id="PWJ92044.1"/>
    </source>
</evidence>
<accession>A0AA45C6B9</accession>
<reference evidence="10 11" key="1">
    <citation type="submission" date="2018-05" db="EMBL/GenBank/DDBJ databases">
        <title>Genomic Encyclopedia of Type Strains, Phase IV (KMG-IV): sequencing the most valuable type-strain genomes for metagenomic binning, comparative biology and taxonomic classification.</title>
        <authorList>
            <person name="Goeker M."/>
        </authorList>
    </citation>
    <scope>NUCLEOTIDE SEQUENCE [LARGE SCALE GENOMIC DNA]</scope>
    <source>
        <strain evidence="10 11">DSM 24906</strain>
    </source>
</reference>
<evidence type="ECO:0000256" key="6">
    <source>
        <dbReference type="NCBIfam" id="TIGR01048"/>
    </source>
</evidence>
<gene>
    <name evidence="5" type="primary">lysA</name>
    <name evidence="10" type="ORF">C7380_11037</name>
</gene>
<keyword evidence="2 5" id="KW-0210">Decarboxylase</keyword>
<dbReference type="SUPFAM" id="SSF50621">
    <property type="entry name" value="Alanine racemase C-terminal domain-like"/>
    <property type="match status" value="1"/>
</dbReference>
<dbReference type="SUPFAM" id="SSF51419">
    <property type="entry name" value="PLP-binding barrel"/>
    <property type="match status" value="1"/>
</dbReference>
<dbReference type="EMBL" id="QGGI01000010">
    <property type="protein sequence ID" value="PWJ92044.1"/>
    <property type="molecule type" value="Genomic_DNA"/>
</dbReference>
<dbReference type="Gene3D" id="3.20.20.10">
    <property type="entry name" value="Alanine racemase"/>
    <property type="match status" value="1"/>
</dbReference>
<feature type="modified residue" description="N6-(pyridoxal phosphate)lysine" evidence="5 7">
    <location>
        <position position="59"/>
    </location>
</feature>
<feature type="binding site" evidence="5">
    <location>
        <position position="355"/>
    </location>
    <ligand>
        <name>substrate</name>
    </ligand>
</feature>
<feature type="binding site" evidence="5">
    <location>
        <position position="383"/>
    </location>
    <ligand>
        <name>pyridoxal 5'-phosphate</name>
        <dbReference type="ChEBI" id="CHEBI:597326"/>
    </ligand>
</feature>
<dbReference type="GO" id="GO:0009089">
    <property type="term" value="P:lysine biosynthetic process via diaminopimelate"/>
    <property type="evidence" value="ECO:0007669"/>
    <property type="project" value="UniProtKB-UniRule"/>
</dbReference>
<feature type="binding site" evidence="5">
    <location>
        <position position="323"/>
    </location>
    <ligand>
        <name>substrate</name>
    </ligand>
</feature>
<dbReference type="InterPro" id="IPR002986">
    <property type="entry name" value="DAP_deCOOHase_LysA"/>
</dbReference>
<dbReference type="Pfam" id="PF02784">
    <property type="entry name" value="Orn_Arg_deC_N"/>
    <property type="match status" value="1"/>
</dbReference>
<dbReference type="EC" id="4.1.1.20" evidence="5 6"/>
<dbReference type="Proteomes" id="UP000245921">
    <property type="component" value="Unassembled WGS sequence"/>
</dbReference>
<evidence type="ECO:0000256" key="3">
    <source>
        <dbReference type="ARBA" id="ARBA00022898"/>
    </source>
</evidence>
<evidence type="ECO:0000256" key="7">
    <source>
        <dbReference type="PIRSR" id="PIRSR600183-50"/>
    </source>
</evidence>
<dbReference type="FunFam" id="3.20.20.10:FF:000003">
    <property type="entry name" value="Diaminopimelate decarboxylase"/>
    <property type="match status" value="1"/>
</dbReference>
<comment type="function">
    <text evidence="5">Specifically catalyzes the decarboxylation of meso-diaminopimelate (meso-DAP) to L-lysine.</text>
</comment>
<evidence type="ECO:0000256" key="8">
    <source>
        <dbReference type="RuleBase" id="RU003738"/>
    </source>
</evidence>
<evidence type="ECO:0000256" key="2">
    <source>
        <dbReference type="ARBA" id="ARBA00022793"/>
    </source>
</evidence>
<feature type="binding site" evidence="5">
    <location>
        <begin position="283"/>
        <end position="286"/>
    </location>
    <ligand>
        <name>pyridoxal 5'-phosphate</name>
        <dbReference type="ChEBI" id="CHEBI:597326"/>
    </ligand>
</feature>
<keyword evidence="3 5" id="KW-0663">Pyridoxal phosphate</keyword>
<keyword evidence="11" id="KW-1185">Reference proteome</keyword>
<dbReference type="InterPro" id="IPR022644">
    <property type="entry name" value="De-COase2_N"/>
</dbReference>
<feature type="binding site" evidence="5">
    <location>
        <position position="286"/>
    </location>
    <ligand>
        <name>substrate</name>
    </ligand>
</feature>
<proteinExistence type="inferred from homology"/>
<dbReference type="CDD" id="cd06828">
    <property type="entry name" value="PLPDE_III_DapDC"/>
    <property type="match status" value="1"/>
</dbReference>
<keyword evidence="4 5" id="KW-0456">Lyase</keyword>
<evidence type="ECO:0000256" key="5">
    <source>
        <dbReference type="HAMAP-Rule" id="MF_02120"/>
    </source>
</evidence>
<organism evidence="10 11">
    <name type="scientific">Oceanotoga teriensis</name>
    <dbReference type="NCBI Taxonomy" id="515440"/>
    <lineage>
        <taxon>Bacteria</taxon>
        <taxon>Thermotogati</taxon>
        <taxon>Thermotogota</taxon>
        <taxon>Thermotogae</taxon>
        <taxon>Petrotogales</taxon>
        <taxon>Petrotogaceae</taxon>
        <taxon>Oceanotoga</taxon>
    </lineage>
</organism>
<comment type="pathway">
    <text evidence="5 8">Amino-acid biosynthesis; L-lysine biosynthesis via DAP pathway; L-lysine from DL-2,6-diaminopimelate: step 1/1.</text>
</comment>
<dbReference type="PANTHER" id="PTHR43727:SF2">
    <property type="entry name" value="GROUP IV DECARBOXYLASE"/>
    <property type="match status" value="1"/>
</dbReference>
<dbReference type="InterPro" id="IPR009006">
    <property type="entry name" value="Ala_racemase/Decarboxylase_C"/>
</dbReference>
<protein>
    <recommendedName>
        <fullName evidence="5 6">Diaminopimelate decarboxylase</fullName>
        <shortName evidence="5">DAP decarboxylase</shortName>
        <shortName evidence="5">DAPDC</shortName>
        <ecNumber evidence="5 6">4.1.1.20</ecNumber>
    </recommendedName>
</protein>
<dbReference type="PRINTS" id="PR01179">
    <property type="entry name" value="ODADCRBXLASE"/>
</dbReference>
<evidence type="ECO:0000256" key="4">
    <source>
        <dbReference type="ARBA" id="ARBA00023239"/>
    </source>
</evidence>
<dbReference type="AlphaFoldDB" id="A0AA45C6B9"/>
<dbReference type="GO" id="GO:0008836">
    <property type="term" value="F:diaminopimelate decarboxylase activity"/>
    <property type="evidence" value="ECO:0007669"/>
    <property type="project" value="UniProtKB-UniRule"/>
</dbReference>
<dbReference type="GO" id="GO:0030170">
    <property type="term" value="F:pyridoxal phosphate binding"/>
    <property type="evidence" value="ECO:0007669"/>
    <property type="project" value="UniProtKB-UniRule"/>
</dbReference>
<dbReference type="PRINTS" id="PR01181">
    <property type="entry name" value="DAPDCRBXLASE"/>
</dbReference>
<dbReference type="NCBIfam" id="TIGR01048">
    <property type="entry name" value="lysA"/>
    <property type="match status" value="1"/>
</dbReference>
<name>A0AA45C6B9_9BACT</name>
<evidence type="ECO:0000313" key="11">
    <source>
        <dbReference type="Proteomes" id="UP000245921"/>
    </source>
</evidence>
<comment type="subunit">
    <text evidence="5">Homodimer.</text>
</comment>
<evidence type="ECO:0000256" key="1">
    <source>
        <dbReference type="ARBA" id="ARBA00001933"/>
    </source>
</evidence>
<sequence length="429" mass="48816">MKIDENKLYINGVSAEEIRKNHGTPVIVYDYDEIIKNISEYRDNFKKNYENFSITYASKAFLNRTLCNIFKKENLDIDIVSSGELAIALSANFPVEKIYFHGNNKTEEEINYAIKNNIGTFIIDNLQEAQKIDKIAKKYGKKIKAIMRLIPGIEAHTHEYIKTGHIDSKFGFNLYKNHAYYEIEKIQNNLKNIDIKGIGAHIGSQIFDIKPYEDLLEVLFEFSEKLKNINIDINIFDIGGGLGVIYTDEDTYISKKEFVEKVSKKTKTLAKKYNKKNPHLIIEPGRSIIATAGTTLYTVGNIKENSELTNYIAVDGGMADNIRPSLYQAKYTAYIANKMKNKKEKIYTIAGKYCESGDILIKNIKLPIAEIGDIIAIPVTGAYSYSMASNYNGALKPEVIIIKNKKSYIMNKRETVEDLLKNDINIKDL</sequence>